<evidence type="ECO:0000256" key="7">
    <source>
        <dbReference type="ARBA" id="ARBA00022741"/>
    </source>
</evidence>
<comment type="function">
    <text evidence="12">Phosphorylation of dTMP to form dTDP in both de novo and salvage pathways of dTTP synthesis.</text>
</comment>
<comment type="subcellular location">
    <subcellularLocation>
        <location evidence="1">Cell membrane</location>
        <topology evidence="1">Multi-pass membrane protein</topology>
    </subcellularLocation>
</comment>
<reference evidence="15 16" key="1">
    <citation type="submission" date="2020-06" db="EMBL/GenBank/DDBJ databases">
        <title>Actinomadura xiongansis sp. nov., isolated from soil of Baiyangdian.</title>
        <authorList>
            <person name="Zhang X."/>
        </authorList>
    </citation>
    <scope>NUCLEOTIDE SEQUENCE [LARGE SCALE GENOMIC DNA]</scope>
    <source>
        <strain evidence="15 16">HBUM206468</strain>
    </source>
</reference>
<dbReference type="InterPro" id="IPR010290">
    <property type="entry name" value="TM_effector"/>
</dbReference>
<dbReference type="InterPro" id="IPR036259">
    <property type="entry name" value="MFS_trans_sf"/>
</dbReference>
<dbReference type="SUPFAM" id="SSF52540">
    <property type="entry name" value="P-loop containing nucleoside triphosphate hydrolases"/>
    <property type="match status" value="1"/>
</dbReference>
<dbReference type="InterPro" id="IPR018095">
    <property type="entry name" value="Thymidylate_kin_CS"/>
</dbReference>
<dbReference type="PANTHER" id="PTHR23513:SF6">
    <property type="entry name" value="MAJOR FACILITATOR SUPERFAMILY ASSOCIATED DOMAIN-CONTAINING PROTEIN"/>
    <property type="match status" value="1"/>
</dbReference>
<dbReference type="RefSeq" id="WP_187245069.1">
    <property type="nucleotide sequence ID" value="NZ_BAAAOK010000037.1"/>
</dbReference>
<feature type="transmembrane region" description="Helical" evidence="13">
    <location>
        <begin position="150"/>
        <end position="173"/>
    </location>
</feature>
<comment type="caution">
    <text evidence="15">The sequence shown here is derived from an EMBL/GenBank/DDBJ whole genome shotgun (WGS) entry which is preliminary data.</text>
</comment>
<evidence type="ECO:0000256" key="10">
    <source>
        <dbReference type="ARBA" id="ARBA00022989"/>
    </source>
</evidence>
<feature type="transmembrane region" description="Helical" evidence="13">
    <location>
        <begin position="58"/>
        <end position="81"/>
    </location>
</feature>
<dbReference type="HAMAP" id="MF_00165">
    <property type="entry name" value="Thymidylate_kinase"/>
    <property type="match status" value="1"/>
</dbReference>
<keyword evidence="6 12" id="KW-0545">Nucleotide biosynthesis</keyword>
<evidence type="ECO:0000313" key="15">
    <source>
        <dbReference type="EMBL" id="MBC6468071.1"/>
    </source>
</evidence>
<evidence type="ECO:0000256" key="11">
    <source>
        <dbReference type="ARBA" id="ARBA00023136"/>
    </source>
</evidence>
<sequence length="680" mass="72894">MSRTGVAEPRGVLSIRSFRRLWIALSLSSLGDWLSILALTALASAITTGSGYQAQSYAVGGVLIVKMLPAVVLGPLAGAFADRFDRRMTMVIADVLRFALFVSIPLVGRLDWLFIATFLIECVTLFWIPAKEATVPNLVPKDRLERANQLSLLTTYGSAPVAAALFSVLALVSRAFFEQSQQADLALYINAVTFLISAITIFTLRDIPSRGAQHVSVPSVLKQIGEGWRFAGSTPLVRGLIIGIVGAFAAGGAVIGIAKVYVEALKGGDAAYGAVFGAVFLGMAFGMFLGPRMLRDLSRRRLFGLAIVGAGLTLVLIALIPNLVVVVFLTTLLGACAGVGWVTGYTLIGLEVEDDLRGRTFAFLQSLVRVVLLLVLAVVPLVAGVIGAHRLDIAEVTYRFDGTNAVLLIAAIVAMIFGVIAYRQMDDRRGIPLARDVVAALRGVPYAPETDSGPVTGRGMLIAFEGGEGAGKTTQARLAAIWLRDHGYDVVTTQEPGATKIGMRLRAILLDKESAGLSSRAETLLYAADRADHVATVIEPALQRGAIIITDRYIDSTLAYQGYGRNLPADEIAQINEWATGGLVADLTILLDVPSDVGLGRFASPADRIESEPQEFHERVRRGFRALAEAEPQRYLVVDARLAQADITRQIQDRVREILPDPIPMGTEDVTSTFPAITDA</sequence>
<dbReference type="InterPro" id="IPR039430">
    <property type="entry name" value="Thymidylate_kin-like_dom"/>
</dbReference>
<evidence type="ECO:0000256" key="3">
    <source>
        <dbReference type="ARBA" id="ARBA00022475"/>
    </source>
</evidence>
<dbReference type="Pfam" id="PF02223">
    <property type="entry name" value="Thymidylate_kin"/>
    <property type="match status" value="1"/>
</dbReference>
<evidence type="ECO:0000256" key="6">
    <source>
        <dbReference type="ARBA" id="ARBA00022727"/>
    </source>
</evidence>
<dbReference type="EMBL" id="JABVEC010000016">
    <property type="protein sequence ID" value="MBC6468071.1"/>
    <property type="molecule type" value="Genomic_DNA"/>
</dbReference>
<feature type="transmembrane region" description="Helical" evidence="13">
    <location>
        <begin position="185"/>
        <end position="204"/>
    </location>
</feature>
<feature type="transmembrane region" description="Helical" evidence="13">
    <location>
        <begin position="302"/>
        <end position="320"/>
    </location>
</feature>
<dbReference type="Proteomes" id="UP000805614">
    <property type="component" value="Unassembled WGS sequence"/>
</dbReference>
<dbReference type="NCBIfam" id="TIGR00041">
    <property type="entry name" value="DTMP_kinase"/>
    <property type="match status" value="1"/>
</dbReference>
<keyword evidence="10 13" id="KW-1133">Transmembrane helix</keyword>
<name>A0ABR7LTJ9_9ACTN</name>
<evidence type="ECO:0000256" key="2">
    <source>
        <dbReference type="ARBA" id="ARBA00022448"/>
    </source>
</evidence>
<keyword evidence="5 13" id="KW-0812">Transmembrane</keyword>
<gene>
    <name evidence="12 15" type="primary">tmk</name>
    <name evidence="15" type="ORF">HKK74_21605</name>
</gene>
<keyword evidence="11 13" id="KW-0472">Membrane</keyword>
<evidence type="ECO:0000259" key="14">
    <source>
        <dbReference type="PROSITE" id="PS50850"/>
    </source>
</evidence>
<keyword evidence="16" id="KW-1185">Reference proteome</keyword>
<keyword evidence="8 12" id="KW-0418">Kinase</keyword>
<dbReference type="InterPro" id="IPR018094">
    <property type="entry name" value="Thymidylate_kinase"/>
</dbReference>
<dbReference type="PROSITE" id="PS50850">
    <property type="entry name" value="MFS"/>
    <property type="match status" value="1"/>
</dbReference>
<dbReference type="Pfam" id="PF05977">
    <property type="entry name" value="MFS_3"/>
    <property type="match status" value="1"/>
</dbReference>
<keyword evidence="3" id="KW-1003">Cell membrane</keyword>
<dbReference type="Gene3D" id="1.20.1250.20">
    <property type="entry name" value="MFS general substrate transporter like domains"/>
    <property type="match status" value="2"/>
</dbReference>
<evidence type="ECO:0000256" key="13">
    <source>
        <dbReference type="SAM" id="Phobius"/>
    </source>
</evidence>
<evidence type="ECO:0000256" key="5">
    <source>
        <dbReference type="ARBA" id="ARBA00022692"/>
    </source>
</evidence>
<dbReference type="Gene3D" id="3.40.50.300">
    <property type="entry name" value="P-loop containing nucleotide triphosphate hydrolases"/>
    <property type="match status" value="1"/>
</dbReference>
<keyword evidence="2" id="KW-0813">Transport</keyword>
<keyword evidence="4 12" id="KW-0808">Transferase</keyword>
<evidence type="ECO:0000256" key="1">
    <source>
        <dbReference type="ARBA" id="ARBA00004651"/>
    </source>
</evidence>
<feature type="binding site" evidence="12">
    <location>
        <begin position="466"/>
        <end position="473"/>
    </location>
    <ligand>
        <name>ATP</name>
        <dbReference type="ChEBI" id="CHEBI:30616"/>
    </ligand>
</feature>
<accession>A0ABR7LTJ9</accession>
<evidence type="ECO:0000256" key="12">
    <source>
        <dbReference type="HAMAP-Rule" id="MF_00165"/>
    </source>
</evidence>
<dbReference type="InterPro" id="IPR020846">
    <property type="entry name" value="MFS_dom"/>
</dbReference>
<evidence type="ECO:0000256" key="4">
    <source>
        <dbReference type="ARBA" id="ARBA00022679"/>
    </source>
</evidence>
<feature type="transmembrane region" description="Helical" evidence="13">
    <location>
        <begin position="326"/>
        <end position="348"/>
    </location>
</feature>
<feature type="domain" description="Major facilitator superfamily (MFS) profile" evidence="14">
    <location>
        <begin position="21"/>
        <end position="429"/>
    </location>
</feature>
<feature type="transmembrane region" description="Helical" evidence="13">
    <location>
        <begin position="403"/>
        <end position="422"/>
    </location>
</feature>
<dbReference type="SUPFAM" id="SSF103473">
    <property type="entry name" value="MFS general substrate transporter"/>
    <property type="match status" value="1"/>
</dbReference>
<dbReference type="InterPro" id="IPR027417">
    <property type="entry name" value="P-loop_NTPase"/>
</dbReference>
<keyword evidence="9 12" id="KW-0067">ATP-binding</keyword>
<dbReference type="CDD" id="cd06173">
    <property type="entry name" value="MFS_MefA_like"/>
    <property type="match status" value="1"/>
</dbReference>
<evidence type="ECO:0000313" key="16">
    <source>
        <dbReference type="Proteomes" id="UP000805614"/>
    </source>
</evidence>
<dbReference type="PROSITE" id="PS01331">
    <property type="entry name" value="THYMIDYLATE_KINASE"/>
    <property type="match status" value="1"/>
</dbReference>
<feature type="transmembrane region" description="Helical" evidence="13">
    <location>
        <begin position="360"/>
        <end position="383"/>
    </location>
</feature>
<evidence type="ECO:0000256" key="8">
    <source>
        <dbReference type="ARBA" id="ARBA00022777"/>
    </source>
</evidence>
<proteinExistence type="inferred from homology"/>
<feature type="transmembrane region" description="Helical" evidence="13">
    <location>
        <begin position="21"/>
        <end position="46"/>
    </location>
</feature>
<comment type="similarity">
    <text evidence="12">Belongs to the thymidylate kinase family.</text>
</comment>
<comment type="catalytic activity">
    <reaction evidence="12">
        <text>dTMP + ATP = dTDP + ADP</text>
        <dbReference type="Rhea" id="RHEA:13517"/>
        <dbReference type="ChEBI" id="CHEBI:30616"/>
        <dbReference type="ChEBI" id="CHEBI:58369"/>
        <dbReference type="ChEBI" id="CHEBI:63528"/>
        <dbReference type="ChEBI" id="CHEBI:456216"/>
        <dbReference type="EC" id="2.7.4.9"/>
    </reaction>
</comment>
<dbReference type="CDD" id="cd01672">
    <property type="entry name" value="TMPK"/>
    <property type="match status" value="1"/>
</dbReference>
<organism evidence="15 16">
    <name type="scientific">Actinomadura alba</name>
    <dbReference type="NCBI Taxonomy" id="406431"/>
    <lineage>
        <taxon>Bacteria</taxon>
        <taxon>Bacillati</taxon>
        <taxon>Actinomycetota</taxon>
        <taxon>Actinomycetes</taxon>
        <taxon>Streptosporangiales</taxon>
        <taxon>Thermomonosporaceae</taxon>
        <taxon>Actinomadura</taxon>
    </lineage>
</organism>
<protein>
    <recommendedName>
        <fullName evidence="12">Thymidylate kinase</fullName>
        <ecNumber evidence="12">2.7.4.9</ecNumber>
    </recommendedName>
    <alternativeName>
        <fullName evidence="12">dTMP kinase</fullName>
    </alternativeName>
</protein>
<keyword evidence="7 12" id="KW-0547">Nucleotide-binding</keyword>
<dbReference type="GO" id="GO:0004798">
    <property type="term" value="F:dTMP kinase activity"/>
    <property type="evidence" value="ECO:0007669"/>
    <property type="project" value="UniProtKB-EC"/>
</dbReference>
<dbReference type="EC" id="2.7.4.9" evidence="12"/>
<dbReference type="PANTHER" id="PTHR23513">
    <property type="entry name" value="INTEGRAL MEMBRANE EFFLUX PROTEIN-RELATED"/>
    <property type="match status" value="1"/>
</dbReference>
<evidence type="ECO:0000256" key="9">
    <source>
        <dbReference type="ARBA" id="ARBA00022840"/>
    </source>
</evidence>
<feature type="transmembrane region" description="Helical" evidence="13">
    <location>
        <begin position="270"/>
        <end position="290"/>
    </location>
</feature>
<feature type="transmembrane region" description="Helical" evidence="13">
    <location>
        <begin position="236"/>
        <end position="258"/>
    </location>
</feature>